<evidence type="ECO:0000313" key="3">
    <source>
        <dbReference type="Proteomes" id="UP000019118"/>
    </source>
</evidence>
<dbReference type="PANTHER" id="PTHR47331:SF2">
    <property type="match status" value="1"/>
</dbReference>
<dbReference type="SUPFAM" id="SSF53098">
    <property type="entry name" value="Ribonuclease H-like"/>
    <property type="match status" value="1"/>
</dbReference>
<dbReference type="Gene3D" id="3.30.420.10">
    <property type="entry name" value="Ribonuclease H-like superfamily/Ribonuclease H"/>
    <property type="match status" value="1"/>
</dbReference>
<keyword evidence="3" id="KW-1185">Reference proteome</keyword>
<proteinExistence type="predicted"/>
<reference evidence="3" key="1">
    <citation type="journal article" date="2013" name="Genome Biol.">
        <title>Draft genome of the mountain pine beetle, Dendroctonus ponderosae Hopkins, a major forest pest.</title>
        <authorList>
            <person name="Keeling C.I."/>
            <person name="Yuen M.M."/>
            <person name="Liao N.Y."/>
            <person name="Docking T.R."/>
            <person name="Chan S.K."/>
            <person name="Taylor G.A."/>
            <person name="Palmquist D.L."/>
            <person name="Jackman S.D."/>
            <person name="Nguyen A."/>
            <person name="Li M."/>
            <person name="Henderson H."/>
            <person name="Janes J.K."/>
            <person name="Zhao Y."/>
            <person name="Pandoh P."/>
            <person name="Moore R."/>
            <person name="Sperling F.A."/>
            <person name="Huber D.P."/>
            <person name="Birol I."/>
            <person name="Jones S.J."/>
            <person name="Bohlmann J."/>
        </authorList>
    </citation>
    <scope>NUCLEOTIDE SEQUENCE</scope>
</reference>
<name>A0AAR5NXF4_DENPD</name>
<dbReference type="InterPro" id="IPR036397">
    <property type="entry name" value="RNaseH_sf"/>
</dbReference>
<evidence type="ECO:0000259" key="1">
    <source>
        <dbReference type="PROSITE" id="PS50994"/>
    </source>
</evidence>
<dbReference type="EnsemblMetazoa" id="XM_019897906.1">
    <property type="protein sequence ID" value="XP_019753465.1"/>
    <property type="gene ID" value="LOC109532841"/>
</dbReference>
<protein>
    <recommendedName>
        <fullName evidence="1">Integrase catalytic domain-containing protein</fullName>
    </recommendedName>
</protein>
<dbReference type="GO" id="GO:0015074">
    <property type="term" value="P:DNA integration"/>
    <property type="evidence" value="ECO:0007669"/>
    <property type="project" value="InterPro"/>
</dbReference>
<accession>A0AAR5NXF4</accession>
<reference evidence="2" key="2">
    <citation type="submission" date="2024-08" db="UniProtKB">
        <authorList>
            <consortium name="EnsemblMetazoa"/>
        </authorList>
    </citation>
    <scope>IDENTIFICATION</scope>
</reference>
<sequence>MELTLSLSTPGFLQVLRRFVARRGRPKTLYSDNGTNFRGAENAFASLQWEHILRETSTQRIVWRFNPPSAPWWGGFFERLIGMVKRLLRRVLGRSCLNYEELLTLVCECESVVNSRPLTYISTDPSDLIALTPAMFLRDLANDNMPDCDEIEKDLSRSARNKQRLRDNLRSRFRLEYLGQLKILNQKRSSRAVKMGDVVLIGDDNTKRIDWPMGRVQELLAGQDGQVRVVKVKTVRGELLRPIQKLLLLEYRATEDDVNPKERQTIDIPEELPPIVNIRESGASLKANTSCSGLSPCVINNKLSGQKVEVTRSGRTSKMPIRYL</sequence>
<organism evidence="2 3">
    <name type="scientific">Dendroctonus ponderosae</name>
    <name type="common">Mountain pine beetle</name>
    <dbReference type="NCBI Taxonomy" id="77166"/>
    <lineage>
        <taxon>Eukaryota</taxon>
        <taxon>Metazoa</taxon>
        <taxon>Ecdysozoa</taxon>
        <taxon>Arthropoda</taxon>
        <taxon>Hexapoda</taxon>
        <taxon>Insecta</taxon>
        <taxon>Pterygota</taxon>
        <taxon>Neoptera</taxon>
        <taxon>Endopterygota</taxon>
        <taxon>Coleoptera</taxon>
        <taxon>Polyphaga</taxon>
        <taxon>Cucujiformia</taxon>
        <taxon>Curculionidae</taxon>
        <taxon>Scolytinae</taxon>
        <taxon>Dendroctonus</taxon>
    </lineage>
</organism>
<feature type="domain" description="Integrase catalytic" evidence="1">
    <location>
        <begin position="1"/>
        <end position="141"/>
    </location>
</feature>
<dbReference type="AlphaFoldDB" id="A0AAR5NXF4"/>
<dbReference type="InterPro" id="IPR040676">
    <property type="entry name" value="DUF5641"/>
</dbReference>
<dbReference type="Proteomes" id="UP000019118">
    <property type="component" value="Unassembled WGS sequence"/>
</dbReference>
<dbReference type="Pfam" id="PF18701">
    <property type="entry name" value="DUF5641"/>
    <property type="match status" value="1"/>
</dbReference>
<dbReference type="PANTHER" id="PTHR47331">
    <property type="entry name" value="PHD-TYPE DOMAIN-CONTAINING PROTEIN"/>
    <property type="match status" value="1"/>
</dbReference>
<dbReference type="PROSITE" id="PS50994">
    <property type="entry name" value="INTEGRASE"/>
    <property type="match status" value="1"/>
</dbReference>
<dbReference type="InterPro" id="IPR012337">
    <property type="entry name" value="RNaseH-like_sf"/>
</dbReference>
<dbReference type="InterPro" id="IPR001584">
    <property type="entry name" value="Integrase_cat-core"/>
</dbReference>
<dbReference type="GO" id="GO:0003676">
    <property type="term" value="F:nucleic acid binding"/>
    <property type="evidence" value="ECO:0007669"/>
    <property type="project" value="InterPro"/>
</dbReference>
<evidence type="ECO:0000313" key="2">
    <source>
        <dbReference type="EnsemblMetazoa" id="XP_019753465.1"/>
    </source>
</evidence>